<evidence type="ECO:0000313" key="2">
    <source>
        <dbReference type="EMBL" id="GAA1190044.1"/>
    </source>
</evidence>
<reference evidence="2 3" key="1">
    <citation type="journal article" date="2019" name="Int. J. Syst. Evol. Microbiol.">
        <title>The Global Catalogue of Microorganisms (GCM) 10K type strain sequencing project: providing services to taxonomists for standard genome sequencing and annotation.</title>
        <authorList>
            <consortium name="The Broad Institute Genomics Platform"/>
            <consortium name="The Broad Institute Genome Sequencing Center for Infectious Disease"/>
            <person name="Wu L."/>
            <person name="Ma J."/>
        </authorList>
    </citation>
    <scope>NUCLEOTIDE SEQUENCE [LARGE SCALE GENOMIC DNA]</scope>
    <source>
        <strain evidence="2 3">JCM 12696</strain>
    </source>
</reference>
<dbReference type="PANTHER" id="PTHR10151">
    <property type="entry name" value="ECTONUCLEOTIDE PYROPHOSPHATASE/PHOSPHODIESTERASE"/>
    <property type="match status" value="1"/>
</dbReference>
<dbReference type="Proteomes" id="UP001501371">
    <property type="component" value="Unassembled WGS sequence"/>
</dbReference>
<keyword evidence="3" id="KW-1185">Reference proteome</keyword>
<accession>A0ABN1V1B0</accession>
<dbReference type="PANTHER" id="PTHR10151:SF120">
    <property type="entry name" value="BIS(5'-ADENOSYL)-TRIPHOSPHATASE"/>
    <property type="match status" value="1"/>
</dbReference>
<name>A0ABN1V1B0_9ACTN</name>
<sequence length="474" mass="50293">MASTLLIVIDGLRATDVPKMPFLTELARSGVSYREARSVAPSLTRPAAASLATGAPPGTTGITGNHLWAGGQPIDTGRPHQLALLRSLRGNRLLPVPTLSEHLSGHSRRLVAVGTGSNGCTLLLNPAAVDGHGAVIGAHPFGEDAFYAQPEDVRSQLVGSTPGASGGPFSELDWAVDLIADYVMPEVGPDVLVLWSGELDDIQHDNGIGSPAGEDALGEIDSRLRRLADRIRARSPHTDIIVTADHGFSNATHTVDVADMASVLPASLSEDIQLVDNNGGLLVYARRRLSAEEVDAVLDAVMSADWSGPTFAVDCAVPGTLSLADLRSSNRSDDGLLAYVSLTYRDRNGDQHVGHSTQRNGTHLAGGHGSTSSADMRIPLVLNGPSFRIGHETHLPADHLDVPATICRLVGLPVPPSMSGRVLSEARLRGTGNTCETPKDHHVVAERNATDETMAHFQEFSGRQYFLWAERSRP</sequence>
<evidence type="ECO:0000313" key="3">
    <source>
        <dbReference type="Proteomes" id="UP001501371"/>
    </source>
</evidence>
<protein>
    <recommendedName>
        <fullName evidence="4">Alkaline phosphatase family protein</fullName>
    </recommendedName>
</protein>
<feature type="region of interest" description="Disordered" evidence="1">
    <location>
        <begin position="348"/>
        <end position="372"/>
    </location>
</feature>
<dbReference type="Pfam" id="PF01663">
    <property type="entry name" value="Phosphodiest"/>
    <property type="match status" value="2"/>
</dbReference>
<dbReference type="EMBL" id="BAAAKV010000060">
    <property type="protein sequence ID" value="GAA1190044.1"/>
    <property type="molecule type" value="Genomic_DNA"/>
</dbReference>
<dbReference type="RefSeq" id="WP_344282052.1">
    <property type="nucleotide sequence ID" value="NZ_BAAAKV010000060.1"/>
</dbReference>
<dbReference type="SUPFAM" id="SSF53649">
    <property type="entry name" value="Alkaline phosphatase-like"/>
    <property type="match status" value="1"/>
</dbReference>
<evidence type="ECO:0008006" key="4">
    <source>
        <dbReference type="Google" id="ProtNLM"/>
    </source>
</evidence>
<evidence type="ECO:0000256" key="1">
    <source>
        <dbReference type="SAM" id="MobiDB-lite"/>
    </source>
</evidence>
<organism evidence="2 3">
    <name type="scientific">Streptomyces hebeiensis</name>
    <dbReference type="NCBI Taxonomy" id="229486"/>
    <lineage>
        <taxon>Bacteria</taxon>
        <taxon>Bacillati</taxon>
        <taxon>Actinomycetota</taxon>
        <taxon>Actinomycetes</taxon>
        <taxon>Kitasatosporales</taxon>
        <taxon>Streptomycetaceae</taxon>
        <taxon>Streptomyces</taxon>
    </lineage>
</organism>
<dbReference type="InterPro" id="IPR002591">
    <property type="entry name" value="Phosphodiest/P_Trfase"/>
</dbReference>
<comment type="caution">
    <text evidence="2">The sequence shown here is derived from an EMBL/GenBank/DDBJ whole genome shotgun (WGS) entry which is preliminary data.</text>
</comment>
<dbReference type="Gene3D" id="3.40.720.10">
    <property type="entry name" value="Alkaline Phosphatase, subunit A"/>
    <property type="match status" value="2"/>
</dbReference>
<gene>
    <name evidence="2" type="ORF">GCM10009654_54410</name>
</gene>
<proteinExistence type="predicted"/>
<dbReference type="InterPro" id="IPR017850">
    <property type="entry name" value="Alkaline_phosphatase_core_sf"/>
</dbReference>